<dbReference type="InterPro" id="IPR005135">
    <property type="entry name" value="Endo/exonuclease/phosphatase"/>
</dbReference>
<dbReference type="Gene3D" id="3.60.10.10">
    <property type="entry name" value="Endonuclease/exonuclease/phosphatase"/>
    <property type="match status" value="1"/>
</dbReference>
<comment type="caution">
    <text evidence="2">The sequence shown here is derived from an EMBL/GenBank/DDBJ whole genome shotgun (WGS) entry which is preliminary data.</text>
</comment>
<keyword evidence="3" id="KW-1185">Reference proteome</keyword>
<dbReference type="PANTHER" id="PTHR14859:SF16">
    <property type="entry name" value="ENDONUCLEASE_EXONUCLEASE_PHOSPHATASE DOMAIN-CONTAINING PROTEIN"/>
    <property type="match status" value="1"/>
</dbReference>
<proteinExistence type="predicted"/>
<dbReference type="GO" id="GO:0016020">
    <property type="term" value="C:membrane"/>
    <property type="evidence" value="ECO:0007669"/>
    <property type="project" value="GOC"/>
</dbReference>
<dbReference type="GO" id="GO:0006506">
    <property type="term" value="P:GPI anchor biosynthetic process"/>
    <property type="evidence" value="ECO:0007669"/>
    <property type="project" value="TreeGrafter"/>
</dbReference>
<organism evidence="2 3">
    <name type="scientific">Elysia crispata</name>
    <name type="common">lettuce slug</name>
    <dbReference type="NCBI Taxonomy" id="231223"/>
    <lineage>
        <taxon>Eukaryota</taxon>
        <taxon>Metazoa</taxon>
        <taxon>Spiralia</taxon>
        <taxon>Lophotrochozoa</taxon>
        <taxon>Mollusca</taxon>
        <taxon>Gastropoda</taxon>
        <taxon>Heterobranchia</taxon>
        <taxon>Euthyneura</taxon>
        <taxon>Panpulmonata</taxon>
        <taxon>Sacoglossa</taxon>
        <taxon>Placobranchoidea</taxon>
        <taxon>Plakobranchidae</taxon>
        <taxon>Elysia</taxon>
    </lineage>
</organism>
<sequence length="368" mass="41178">MFRAQYCCVLLYIFTVKPVNSSSSIRIGTFNLWNVMFNWKERLQYIASVIKEQEIDIVAFQEVRFSTDEATGLTTSQLEEVKKYLPNHKWMVVQPAGPVRKPENAYWKGWTEEGLGVLSKFPMEHYTKINLTTLGGKDANPRLALLVQIKVKQTPHQVINVVAVHFSYEKHQQCQNAQHVLKFLSSTDLDNIIVLGDFNTYPDFPGPVEAFISSVATSCPIRQLHVPLFRDAILESLKPNQKVPLTFSNMPSPGLISRPDRILVSPSIQVVDSHLQGQGDLYVNSFYTAIVIKRIETVFGSAFDSFTGKVGYSCLHDCGPHGSCRCGLCVKGGNKLNCNIPDCAECGSEELFPSDHMMVVAEITLVQS</sequence>
<accession>A0AAE1E8I0</accession>
<evidence type="ECO:0000313" key="3">
    <source>
        <dbReference type="Proteomes" id="UP001283361"/>
    </source>
</evidence>
<protein>
    <recommendedName>
        <fullName evidence="1">Endonuclease/exonuclease/phosphatase domain-containing protein</fullName>
    </recommendedName>
</protein>
<dbReference type="InterPro" id="IPR051916">
    <property type="entry name" value="GPI-anchor_lipid_remodeler"/>
</dbReference>
<evidence type="ECO:0000313" key="2">
    <source>
        <dbReference type="EMBL" id="KAK3797882.1"/>
    </source>
</evidence>
<reference evidence="2" key="1">
    <citation type="journal article" date="2023" name="G3 (Bethesda)">
        <title>A reference genome for the long-term kleptoplast-retaining sea slug Elysia crispata morphotype clarki.</title>
        <authorList>
            <person name="Eastman K.E."/>
            <person name="Pendleton A.L."/>
            <person name="Shaikh M.A."/>
            <person name="Suttiyut T."/>
            <person name="Ogas R."/>
            <person name="Tomko P."/>
            <person name="Gavelis G."/>
            <person name="Widhalm J.R."/>
            <person name="Wisecaver J.H."/>
        </authorList>
    </citation>
    <scope>NUCLEOTIDE SEQUENCE</scope>
    <source>
        <strain evidence="2">ECLA1</strain>
    </source>
</reference>
<name>A0AAE1E8I0_9GAST</name>
<dbReference type="GO" id="GO:0003824">
    <property type="term" value="F:catalytic activity"/>
    <property type="evidence" value="ECO:0007669"/>
    <property type="project" value="InterPro"/>
</dbReference>
<dbReference type="EMBL" id="JAWDGP010000740">
    <property type="protein sequence ID" value="KAK3797882.1"/>
    <property type="molecule type" value="Genomic_DNA"/>
</dbReference>
<dbReference type="Proteomes" id="UP001283361">
    <property type="component" value="Unassembled WGS sequence"/>
</dbReference>
<gene>
    <name evidence="2" type="ORF">RRG08_052481</name>
</gene>
<evidence type="ECO:0000259" key="1">
    <source>
        <dbReference type="Pfam" id="PF03372"/>
    </source>
</evidence>
<dbReference type="Pfam" id="PF03372">
    <property type="entry name" value="Exo_endo_phos"/>
    <property type="match status" value="1"/>
</dbReference>
<dbReference type="SUPFAM" id="SSF56219">
    <property type="entry name" value="DNase I-like"/>
    <property type="match status" value="1"/>
</dbReference>
<dbReference type="PANTHER" id="PTHR14859">
    <property type="entry name" value="CALCOFLUOR WHITE HYPERSENSITIVE PROTEIN PRECURSOR"/>
    <property type="match status" value="1"/>
</dbReference>
<dbReference type="AlphaFoldDB" id="A0AAE1E8I0"/>
<dbReference type="InterPro" id="IPR036691">
    <property type="entry name" value="Endo/exonu/phosph_ase_sf"/>
</dbReference>
<dbReference type="GO" id="GO:0005783">
    <property type="term" value="C:endoplasmic reticulum"/>
    <property type="evidence" value="ECO:0007669"/>
    <property type="project" value="TreeGrafter"/>
</dbReference>
<feature type="domain" description="Endonuclease/exonuclease/phosphatase" evidence="1">
    <location>
        <begin position="33"/>
        <end position="277"/>
    </location>
</feature>